<dbReference type="EMBL" id="MGEF01000028">
    <property type="protein sequence ID" value="OGL78596.1"/>
    <property type="molecule type" value="Genomic_DNA"/>
</dbReference>
<dbReference type="Proteomes" id="UP000176604">
    <property type="component" value="Unassembled WGS sequence"/>
</dbReference>
<evidence type="ECO:0000313" key="2">
    <source>
        <dbReference type="Proteomes" id="UP000176604"/>
    </source>
</evidence>
<comment type="caution">
    <text evidence="1">The sequence shown here is derived from an EMBL/GenBank/DDBJ whole genome shotgun (WGS) entry which is preliminary data.</text>
</comment>
<protein>
    <recommendedName>
        <fullName evidence="3">Addiction module toxin RelE</fullName>
    </recommendedName>
</protein>
<name>A0A1F7UJY6_9BACT</name>
<reference evidence="1 2" key="1">
    <citation type="journal article" date="2016" name="Nat. Commun.">
        <title>Thousands of microbial genomes shed light on interconnected biogeochemical processes in an aquifer system.</title>
        <authorList>
            <person name="Anantharaman K."/>
            <person name="Brown C.T."/>
            <person name="Hug L.A."/>
            <person name="Sharon I."/>
            <person name="Castelle C.J."/>
            <person name="Probst A.J."/>
            <person name="Thomas B.C."/>
            <person name="Singh A."/>
            <person name="Wilkins M.J."/>
            <person name="Karaoz U."/>
            <person name="Brodie E.L."/>
            <person name="Williams K.H."/>
            <person name="Hubbard S.S."/>
            <person name="Banfield J.F."/>
        </authorList>
    </citation>
    <scope>NUCLEOTIDE SEQUENCE [LARGE SCALE GENOMIC DNA]</scope>
</reference>
<gene>
    <name evidence="1" type="ORF">A3J43_00980</name>
</gene>
<sequence length="110" mass="13026">MRYFITEHFKRQLKLILKKHHLSLDDLIKDLERFDERQAVSLGAGAYKIRLRLRDLPKGKSSSFRLIVLYVKQEELIAPLTIYAKSDRDTIDKKEIITHARAVRAELEHR</sequence>
<proteinExistence type="predicted"/>
<dbReference type="Pfam" id="PF06296">
    <property type="entry name" value="RelE"/>
    <property type="match status" value="1"/>
</dbReference>
<dbReference type="STRING" id="1802397.A3J43_00980"/>
<accession>A0A1F7UJY6</accession>
<evidence type="ECO:0000313" key="1">
    <source>
        <dbReference type="EMBL" id="OGL78596.1"/>
    </source>
</evidence>
<evidence type="ECO:0008006" key="3">
    <source>
        <dbReference type="Google" id="ProtNLM"/>
    </source>
</evidence>
<dbReference type="InterPro" id="IPR009387">
    <property type="entry name" value="HigB-2"/>
</dbReference>
<dbReference type="AlphaFoldDB" id="A0A1F7UJY6"/>
<organism evidence="1 2">
    <name type="scientific">Candidatus Uhrbacteria bacterium RIFCSPHIGHO2_12_FULL_54_23</name>
    <dbReference type="NCBI Taxonomy" id="1802397"/>
    <lineage>
        <taxon>Bacteria</taxon>
        <taxon>Candidatus Uhriibacteriota</taxon>
    </lineage>
</organism>